<dbReference type="RefSeq" id="WP_317791094.1">
    <property type="nucleotide sequence ID" value="NZ_AP028461.1"/>
</dbReference>
<dbReference type="EC" id="2.1.1.33" evidence="7"/>
<evidence type="ECO:0000256" key="3">
    <source>
        <dbReference type="ARBA" id="ARBA00022603"/>
    </source>
</evidence>
<comment type="caution">
    <text evidence="9">The sequence shown here is derived from an EMBL/GenBank/DDBJ whole genome shotgun (WGS) entry which is preliminary data.</text>
</comment>
<dbReference type="PANTHER" id="PTHR23417">
    <property type="entry name" value="3-DEOXY-D-MANNO-OCTULOSONIC-ACID TRANSFERASE/TRNA GUANINE-N 7 - -METHYLTRANSFERASE"/>
    <property type="match status" value="1"/>
</dbReference>
<comment type="pathway">
    <text evidence="7">tRNA modification; N(7)-methylguanine-tRNA biosynthesis.</text>
</comment>
<dbReference type="InterPro" id="IPR029063">
    <property type="entry name" value="SAM-dependent_MTases_sf"/>
</dbReference>
<sequence length="236" mass="26081">MSDTETAAARPIRTFHPRRGRMSSRHADAHETLWPKLGLTVTDGDRTPLDLTDLFGRDAPVVLEIGFGMGDATAAMAAADPGRGYLGVEVHTPGIGNLLALVGELGLDNVRVACGDAMQLVHRISPAVLDAVHVFFPDPWPKARHHKRRLIQPSNVALLRERLRPGGVLHCATDWPEYAEAMAETLDADPGLHRLPANPHARPETKFERRGTLAGRPITDLRYERRLPHRRPEEQP</sequence>
<gene>
    <name evidence="7 9" type="primary">trmB</name>
    <name evidence="9" type="ORF">ACFQ5G_34170</name>
</gene>
<keyword evidence="5 7" id="KW-0949">S-adenosyl-L-methionine</keyword>
<feature type="binding site" evidence="7">
    <location>
        <position position="138"/>
    </location>
    <ligand>
        <name>S-adenosyl-L-methionine</name>
        <dbReference type="ChEBI" id="CHEBI:59789"/>
    </ligand>
</feature>
<reference evidence="10" key="1">
    <citation type="journal article" date="2019" name="Int. J. Syst. Evol. Microbiol.">
        <title>The Global Catalogue of Microorganisms (GCM) 10K type strain sequencing project: providing services to taxonomists for standard genome sequencing and annotation.</title>
        <authorList>
            <consortium name="The Broad Institute Genomics Platform"/>
            <consortium name="The Broad Institute Genome Sequencing Center for Infectious Disease"/>
            <person name="Wu L."/>
            <person name="Ma J."/>
        </authorList>
    </citation>
    <scope>NUCLEOTIDE SEQUENCE [LARGE SCALE GENOMIC DNA]</scope>
    <source>
        <strain evidence="10">CCM 7526</strain>
    </source>
</reference>
<keyword evidence="4 7" id="KW-0808">Transferase</keyword>
<feature type="compositionally biased region" description="Basic and acidic residues" evidence="8">
    <location>
        <begin position="219"/>
        <end position="236"/>
    </location>
</feature>
<dbReference type="Gene3D" id="3.40.50.150">
    <property type="entry name" value="Vaccinia Virus protein VP39"/>
    <property type="match status" value="1"/>
</dbReference>
<feature type="binding site" evidence="7">
    <location>
        <position position="116"/>
    </location>
    <ligand>
        <name>S-adenosyl-L-methionine</name>
        <dbReference type="ChEBI" id="CHEBI:59789"/>
    </ligand>
</feature>
<accession>A0ABW4AHW9</accession>
<dbReference type="InterPro" id="IPR055361">
    <property type="entry name" value="tRNA_methyltr_TrmB_bact"/>
</dbReference>
<evidence type="ECO:0000256" key="7">
    <source>
        <dbReference type="HAMAP-Rule" id="MF_01057"/>
    </source>
</evidence>
<feature type="binding site" evidence="7">
    <location>
        <position position="64"/>
    </location>
    <ligand>
        <name>S-adenosyl-L-methionine</name>
        <dbReference type="ChEBI" id="CHEBI:59789"/>
    </ligand>
</feature>
<dbReference type="Proteomes" id="UP001597183">
    <property type="component" value="Unassembled WGS sequence"/>
</dbReference>
<feature type="region of interest" description="Disordered" evidence="8">
    <location>
        <begin position="194"/>
        <end position="236"/>
    </location>
</feature>
<name>A0ABW4AHW9_9ACTN</name>
<keyword evidence="10" id="KW-1185">Reference proteome</keyword>
<comment type="catalytic activity">
    <reaction evidence="1 7">
        <text>guanosine(46) in tRNA + S-adenosyl-L-methionine = N(7)-methylguanosine(46) in tRNA + S-adenosyl-L-homocysteine</text>
        <dbReference type="Rhea" id="RHEA:42708"/>
        <dbReference type="Rhea" id="RHEA-COMP:10188"/>
        <dbReference type="Rhea" id="RHEA-COMP:10189"/>
        <dbReference type="ChEBI" id="CHEBI:57856"/>
        <dbReference type="ChEBI" id="CHEBI:59789"/>
        <dbReference type="ChEBI" id="CHEBI:74269"/>
        <dbReference type="ChEBI" id="CHEBI:74480"/>
        <dbReference type="EC" id="2.1.1.33"/>
    </reaction>
</comment>
<comment type="similarity">
    <text evidence="7">Belongs to the class I-like SAM-binding methyltransferase superfamily. TrmB family.</text>
</comment>
<evidence type="ECO:0000256" key="1">
    <source>
        <dbReference type="ARBA" id="ARBA00000142"/>
    </source>
</evidence>
<dbReference type="GO" id="GO:0008176">
    <property type="term" value="F:tRNA (guanine(46)-N7)-methyltransferase activity"/>
    <property type="evidence" value="ECO:0007669"/>
    <property type="project" value="UniProtKB-EC"/>
</dbReference>
<dbReference type="HAMAP" id="MF_01057">
    <property type="entry name" value="tRNA_methyltr_TrmB"/>
    <property type="match status" value="1"/>
</dbReference>
<dbReference type="Pfam" id="PF02390">
    <property type="entry name" value="Methyltransf_4"/>
    <property type="match status" value="1"/>
</dbReference>
<proteinExistence type="inferred from homology"/>
<feature type="binding site" evidence="7">
    <location>
        <begin position="205"/>
        <end position="208"/>
    </location>
    <ligand>
        <name>substrate</name>
    </ligand>
</feature>
<feature type="region of interest" description="Disordered" evidence="8">
    <location>
        <begin position="1"/>
        <end position="27"/>
    </location>
</feature>
<dbReference type="EMBL" id="JBHTMK010000043">
    <property type="protein sequence ID" value="MFD1370411.1"/>
    <property type="molecule type" value="Genomic_DNA"/>
</dbReference>
<dbReference type="CDD" id="cd02440">
    <property type="entry name" value="AdoMet_MTases"/>
    <property type="match status" value="1"/>
</dbReference>
<feature type="binding site" evidence="7">
    <location>
        <position position="174"/>
    </location>
    <ligand>
        <name>substrate</name>
    </ligand>
</feature>
<comment type="caution">
    <text evidence="7">Lacks conserved residue(s) required for the propagation of feature annotation.</text>
</comment>
<organism evidence="9 10">
    <name type="scientific">Actinoplanes sichuanensis</name>
    <dbReference type="NCBI Taxonomy" id="512349"/>
    <lineage>
        <taxon>Bacteria</taxon>
        <taxon>Bacillati</taxon>
        <taxon>Actinomycetota</taxon>
        <taxon>Actinomycetes</taxon>
        <taxon>Micromonosporales</taxon>
        <taxon>Micromonosporaceae</taxon>
        <taxon>Actinoplanes</taxon>
    </lineage>
</organism>
<evidence type="ECO:0000256" key="2">
    <source>
        <dbReference type="ARBA" id="ARBA00003015"/>
    </source>
</evidence>
<keyword evidence="3 7" id="KW-0489">Methyltransferase</keyword>
<dbReference type="SUPFAM" id="SSF53335">
    <property type="entry name" value="S-adenosyl-L-methionine-dependent methyltransferases"/>
    <property type="match status" value="1"/>
</dbReference>
<dbReference type="PANTHER" id="PTHR23417:SF14">
    <property type="entry name" value="PENTACOTRIPEPTIDE-REPEAT REGION OF PRORP DOMAIN-CONTAINING PROTEIN"/>
    <property type="match status" value="1"/>
</dbReference>
<dbReference type="InterPro" id="IPR003358">
    <property type="entry name" value="tRNA_(Gua-N-7)_MeTrfase_Trmb"/>
</dbReference>
<dbReference type="PROSITE" id="PS51625">
    <property type="entry name" value="SAM_MT_TRMB"/>
    <property type="match status" value="1"/>
</dbReference>
<evidence type="ECO:0000256" key="8">
    <source>
        <dbReference type="SAM" id="MobiDB-lite"/>
    </source>
</evidence>
<comment type="function">
    <text evidence="2 7">Catalyzes the formation of N(7)-methylguanine at position 46 (m7G46) in tRNA.</text>
</comment>
<keyword evidence="6 7" id="KW-0819">tRNA processing</keyword>
<evidence type="ECO:0000256" key="4">
    <source>
        <dbReference type="ARBA" id="ARBA00022679"/>
    </source>
</evidence>
<evidence type="ECO:0000256" key="5">
    <source>
        <dbReference type="ARBA" id="ARBA00022691"/>
    </source>
</evidence>
<evidence type="ECO:0000256" key="6">
    <source>
        <dbReference type="ARBA" id="ARBA00022694"/>
    </source>
</evidence>
<protein>
    <recommendedName>
        <fullName evidence="7">tRNA (guanine-N(7)-)-methyltransferase</fullName>
        <ecNumber evidence="7">2.1.1.33</ecNumber>
    </recommendedName>
    <alternativeName>
        <fullName evidence="7">tRNA (guanine(46)-N(7))-methyltransferase</fullName>
    </alternativeName>
    <alternativeName>
        <fullName evidence="7">tRNA(m7G46)-methyltransferase</fullName>
    </alternativeName>
</protein>
<feature type="binding site" evidence="7">
    <location>
        <position position="142"/>
    </location>
    <ligand>
        <name>substrate</name>
    </ligand>
</feature>
<feature type="binding site" evidence="7">
    <location>
        <position position="89"/>
    </location>
    <ligand>
        <name>S-adenosyl-L-methionine</name>
        <dbReference type="ChEBI" id="CHEBI:59789"/>
    </ligand>
</feature>
<feature type="compositionally biased region" description="Basic and acidic residues" evidence="8">
    <location>
        <begin position="201"/>
        <end position="211"/>
    </location>
</feature>
<evidence type="ECO:0000313" key="9">
    <source>
        <dbReference type="EMBL" id="MFD1370411.1"/>
    </source>
</evidence>
<evidence type="ECO:0000313" key="10">
    <source>
        <dbReference type="Proteomes" id="UP001597183"/>
    </source>
</evidence>
<dbReference type="NCBIfam" id="TIGR00091">
    <property type="entry name" value="tRNA (guanosine(46)-N7)-methyltransferase TrmB"/>
    <property type="match status" value="1"/>
</dbReference>
<feature type="compositionally biased region" description="Basic residues" evidence="8">
    <location>
        <begin position="13"/>
        <end position="24"/>
    </location>
</feature>